<reference evidence="1" key="1">
    <citation type="submission" date="2023-10" db="EMBL/GenBank/DDBJ databases">
        <authorList>
            <person name="Chen Y."/>
            <person name="Shah S."/>
            <person name="Dougan E. K."/>
            <person name="Thang M."/>
            <person name="Chan C."/>
        </authorList>
    </citation>
    <scope>NUCLEOTIDE SEQUENCE [LARGE SCALE GENOMIC DNA]</scope>
</reference>
<protein>
    <recommendedName>
        <fullName evidence="3">Hexosyltransferase</fullName>
    </recommendedName>
</protein>
<proteinExistence type="predicted"/>
<gene>
    <name evidence="1" type="ORF">PCOR1329_LOCUS64026</name>
</gene>
<evidence type="ECO:0008006" key="3">
    <source>
        <dbReference type="Google" id="ProtNLM"/>
    </source>
</evidence>
<name>A0ABN9W764_9DINO</name>
<dbReference type="InterPro" id="IPR050587">
    <property type="entry name" value="GNT1/Glycosyltrans_8"/>
</dbReference>
<dbReference type="PANTHER" id="PTHR11183">
    <property type="entry name" value="GLYCOGENIN SUBFAMILY MEMBER"/>
    <property type="match status" value="1"/>
</dbReference>
<comment type="caution">
    <text evidence="1">The sequence shown here is derived from an EMBL/GenBank/DDBJ whole genome shotgun (WGS) entry which is preliminary data.</text>
</comment>
<evidence type="ECO:0000313" key="2">
    <source>
        <dbReference type="Proteomes" id="UP001189429"/>
    </source>
</evidence>
<dbReference type="Gene3D" id="3.90.550.10">
    <property type="entry name" value="Spore Coat Polysaccharide Biosynthesis Protein SpsA, Chain A"/>
    <property type="match status" value="1"/>
</dbReference>
<organism evidence="1 2">
    <name type="scientific">Prorocentrum cordatum</name>
    <dbReference type="NCBI Taxonomy" id="2364126"/>
    <lineage>
        <taxon>Eukaryota</taxon>
        <taxon>Sar</taxon>
        <taxon>Alveolata</taxon>
        <taxon>Dinophyceae</taxon>
        <taxon>Prorocentrales</taxon>
        <taxon>Prorocentraceae</taxon>
        <taxon>Prorocentrum</taxon>
    </lineage>
</organism>
<keyword evidence="2" id="KW-1185">Reference proteome</keyword>
<dbReference type="InterPro" id="IPR029044">
    <property type="entry name" value="Nucleotide-diphossugar_trans"/>
</dbReference>
<accession>A0ABN9W764</accession>
<dbReference type="SUPFAM" id="SSF53448">
    <property type="entry name" value="Nucleotide-diphospho-sugar transferases"/>
    <property type="match status" value="1"/>
</dbReference>
<evidence type="ECO:0000313" key="1">
    <source>
        <dbReference type="EMBL" id="CAK0881082.1"/>
    </source>
</evidence>
<dbReference type="Proteomes" id="UP001189429">
    <property type="component" value="Unassembled WGS sequence"/>
</dbReference>
<sequence length="196" mass="22387">MLARTPGWIQNLSHFLTVENMNNTEEQTAVVTFAGKKNVEYIDGAIMLGVSVQKYLPGHPMVALAITAMKAVNKNLLRNAGWSLSIVPNWDKDFCGEDCDQEFLGRWHDSFEKINCFRLPFKRALFLDSDTYIFSSRILELIKNDVPDDHIAMAKDGCKDEFNSGVMFYKPSLDVFANMLKLVEVRQREKILDQES</sequence>
<dbReference type="EMBL" id="CAUYUJ010018149">
    <property type="protein sequence ID" value="CAK0881082.1"/>
    <property type="molecule type" value="Genomic_DNA"/>
</dbReference>